<keyword evidence="1" id="KW-1133">Transmembrane helix</keyword>
<evidence type="ECO:0000259" key="2">
    <source>
        <dbReference type="Pfam" id="PF07811"/>
    </source>
</evidence>
<organism evidence="3 4">
    <name type="scientific">Yersinia enterocolitica LC20</name>
    <dbReference type="NCBI Taxonomy" id="1443113"/>
    <lineage>
        <taxon>Bacteria</taxon>
        <taxon>Pseudomonadati</taxon>
        <taxon>Pseudomonadota</taxon>
        <taxon>Gammaproteobacteria</taxon>
        <taxon>Enterobacterales</taxon>
        <taxon>Yersiniaceae</taxon>
        <taxon>Yersinia</taxon>
    </lineage>
</organism>
<feature type="transmembrane region" description="Helical" evidence="1">
    <location>
        <begin position="20"/>
        <end position="42"/>
    </location>
</feature>
<evidence type="ECO:0000313" key="4">
    <source>
        <dbReference type="Proteomes" id="UP000230961"/>
    </source>
</evidence>
<keyword evidence="1" id="KW-0472">Membrane</keyword>
<sequence>MGAITLRFFHSNRGSIAIDFSLIIILFIFMLLFSAEIARLLYISASLDLAVSEAAKSAKNKERSDNNSYSSILRQRLISHQGVLGSFITEDNLSISNVLFSRNIPGVINRDISGDNTYPLATYSISYLYQPAFFPISSLWASSLLSREVVFVQEN</sequence>
<reference evidence="3 4" key="1">
    <citation type="submission" date="2017-11" db="EMBL/GenBank/DDBJ databases">
        <title>The complete genome sequence and comparative genome analysis of Yersinia enterocolitica strain LC20.</title>
        <authorList>
            <person name="Shi G."/>
            <person name="Su M."/>
            <person name="Liang J."/>
            <person name="Gu W."/>
            <person name="Xiao Y."/>
            <person name="Zhang Z."/>
            <person name="Qiu H."/>
            <person name="Duan R."/>
            <person name="Zhang Z."/>
            <person name="Li Y."/>
            <person name="Zhang X."/>
            <person name="Ling Y."/>
            <person name="Song L."/>
            <person name="Chen M."/>
            <person name="Zhao Y."/>
            <person name="Wu J."/>
            <person name="Jing H."/>
            <person name="Xiao J."/>
            <person name="Wang X."/>
        </authorList>
    </citation>
    <scope>NUCLEOTIDE SEQUENCE [LARGE SCALE GENOMIC DNA]</scope>
    <source>
        <strain evidence="3 4">LC20</strain>
    </source>
</reference>
<protein>
    <submittedName>
        <fullName evidence="3">Tight adherance operon protein</fullName>
    </submittedName>
</protein>
<dbReference type="Pfam" id="PF07811">
    <property type="entry name" value="TadE"/>
    <property type="match status" value="1"/>
</dbReference>
<accession>A0A7U4GD05</accession>
<evidence type="ECO:0000313" key="3">
    <source>
        <dbReference type="EMBL" id="AHM72024.1"/>
    </source>
</evidence>
<dbReference type="EMBL" id="CP007448">
    <property type="protein sequence ID" value="AHM72024.1"/>
    <property type="molecule type" value="Genomic_DNA"/>
</dbReference>
<keyword evidence="1" id="KW-0812">Transmembrane</keyword>
<dbReference type="InterPro" id="IPR012495">
    <property type="entry name" value="TadE-like_dom"/>
</dbReference>
<dbReference type="Proteomes" id="UP000230961">
    <property type="component" value="Chromosome"/>
</dbReference>
<dbReference type="AlphaFoldDB" id="A0A7U4GD05"/>
<proteinExistence type="predicted"/>
<name>A0A7U4GD05_YEREN</name>
<feature type="domain" description="TadE-like" evidence="2">
    <location>
        <begin position="14"/>
        <end position="55"/>
    </location>
</feature>
<evidence type="ECO:0000256" key="1">
    <source>
        <dbReference type="SAM" id="Phobius"/>
    </source>
</evidence>
<gene>
    <name evidence="3" type="ORF">LC20_00768</name>
</gene>
<dbReference type="KEGG" id="yel:LC20_00768"/>